<name>A0ABX1JUM8_9MICC</name>
<organism evidence="1 2">
    <name type="scientific">Arthrobacter deserti</name>
    <dbReference type="NCBI Taxonomy" id="1742687"/>
    <lineage>
        <taxon>Bacteria</taxon>
        <taxon>Bacillati</taxon>
        <taxon>Actinomycetota</taxon>
        <taxon>Actinomycetes</taxon>
        <taxon>Micrococcales</taxon>
        <taxon>Micrococcaceae</taxon>
        <taxon>Arthrobacter</taxon>
    </lineage>
</organism>
<protein>
    <submittedName>
        <fullName evidence="1">Sugar kinase</fullName>
    </submittedName>
</protein>
<dbReference type="InterPro" id="IPR029056">
    <property type="entry name" value="Ribokinase-like"/>
</dbReference>
<sequence>MTIADGGKDLVLLCIGETMAVVPPAATRSLRDAEECLLGIGGAESNVAA</sequence>
<reference evidence="1 2" key="1">
    <citation type="submission" date="2020-04" db="EMBL/GenBank/DDBJ databases">
        <authorList>
            <person name="Liu S."/>
        </authorList>
    </citation>
    <scope>NUCLEOTIDE SEQUENCE [LARGE SCALE GENOMIC DNA]</scope>
    <source>
        <strain evidence="1 2">CGMCC 1.15091</strain>
    </source>
</reference>
<keyword evidence="1" id="KW-0808">Transferase</keyword>
<keyword evidence="1" id="KW-0418">Kinase</keyword>
<keyword evidence="2" id="KW-1185">Reference proteome</keyword>
<evidence type="ECO:0000313" key="2">
    <source>
        <dbReference type="Proteomes" id="UP000523795"/>
    </source>
</evidence>
<gene>
    <name evidence="1" type="ORF">HER39_19700</name>
</gene>
<comment type="caution">
    <text evidence="1">The sequence shown here is derived from an EMBL/GenBank/DDBJ whole genome shotgun (WGS) entry which is preliminary data.</text>
</comment>
<dbReference type="GO" id="GO:0016301">
    <property type="term" value="F:kinase activity"/>
    <property type="evidence" value="ECO:0007669"/>
    <property type="project" value="UniProtKB-KW"/>
</dbReference>
<dbReference type="Gene3D" id="3.40.1190.20">
    <property type="match status" value="1"/>
</dbReference>
<dbReference type="EMBL" id="JAAZSR010000715">
    <property type="protein sequence ID" value="NKX52756.1"/>
    <property type="molecule type" value="Genomic_DNA"/>
</dbReference>
<dbReference type="Proteomes" id="UP000523795">
    <property type="component" value="Unassembled WGS sequence"/>
</dbReference>
<accession>A0ABX1JUM8</accession>
<evidence type="ECO:0000313" key="1">
    <source>
        <dbReference type="EMBL" id="NKX52756.1"/>
    </source>
</evidence>
<feature type="non-terminal residue" evidence="1">
    <location>
        <position position="49"/>
    </location>
</feature>
<proteinExistence type="predicted"/>